<feature type="chain" id="PRO_5022791253" evidence="1">
    <location>
        <begin position="21"/>
        <end position="107"/>
    </location>
</feature>
<comment type="caution">
    <text evidence="2">The sequence shown here is derived from an EMBL/GenBank/DDBJ whole genome shotgun (WGS) entry which is preliminary data.</text>
</comment>
<keyword evidence="1" id="KW-0732">Signal</keyword>
<gene>
    <name evidence="2" type="ORF">FP026_06220</name>
</gene>
<evidence type="ECO:0000313" key="2">
    <source>
        <dbReference type="EMBL" id="KAA1183633.1"/>
    </source>
</evidence>
<name>A0A5B0W9I5_RHITR</name>
<dbReference type="Pfam" id="PF06823">
    <property type="entry name" value="DUF1236"/>
    <property type="match status" value="1"/>
</dbReference>
<evidence type="ECO:0000256" key="1">
    <source>
        <dbReference type="SAM" id="SignalP"/>
    </source>
</evidence>
<feature type="signal peptide" evidence="1">
    <location>
        <begin position="1"/>
        <end position="20"/>
    </location>
</feature>
<evidence type="ECO:0000313" key="3">
    <source>
        <dbReference type="Proteomes" id="UP000323608"/>
    </source>
</evidence>
<dbReference type="AlphaFoldDB" id="A0A5B0W9I5"/>
<organism evidence="2 3">
    <name type="scientific">Rhizobium tropici</name>
    <dbReference type="NCBI Taxonomy" id="398"/>
    <lineage>
        <taxon>Bacteria</taxon>
        <taxon>Pseudomonadati</taxon>
        <taxon>Pseudomonadota</taxon>
        <taxon>Alphaproteobacteria</taxon>
        <taxon>Hyphomicrobiales</taxon>
        <taxon>Rhizobiaceae</taxon>
        <taxon>Rhizobium/Agrobacterium group</taxon>
        <taxon>Rhizobium</taxon>
    </lineage>
</organism>
<protein>
    <submittedName>
        <fullName evidence="2">DUF1236 domain-containing protein</fullName>
    </submittedName>
</protein>
<dbReference type="Proteomes" id="UP000323608">
    <property type="component" value="Unassembled WGS sequence"/>
</dbReference>
<dbReference type="EMBL" id="VNIP01000004">
    <property type="protein sequence ID" value="KAA1183633.1"/>
    <property type="molecule type" value="Genomic_DNA"/>
</dbReference>
<dbReference type="InterPro" id="IPR009642">
    <property type="entry name" value="DUF1236"/>
</dbReference>
<proteinExistence type="predicted"/>
<sequence>MKRLLAIVSAALFASGTAFAQSTVVVTPDSSDTNGTTVVVPGDVTTYVTGQQVPSVTYEGDIVVGSELPSSVEVYPVPSNNSYAYTIVNKKRVIVNPHTHKIIEIVK</sequence>
<reference evidence="2 3" key="1">
    <citation type="submission" date="2019-07" db="EMBL/GenBank/DDBJ databases">
        <title>The Draft Genome Sequence of Rhizobium tropici SARCC-755 Associated with Superior Nodulation on Pigeonpea (Cajanus cajan (L.) Millsp.).</title>
        <authorList>
            <person name="Bopape F.L."/>
            <person name="Hassen A.I."/>
            <person name="Swanevelder Z.H."/>
            <person name="Gwata E.T."/>
        </authorList>
    </citation>
    <scope>NUCLEOTIDE SEQUENCE [LARGE SCALE GENOMIC DNA]</scope>
    <source>
        <strain evidence="2 3">SARCC-755</strain>
    </source>
</reference>
<dbReference type="RefSeq" id="WP_149633765.1">
    <property type="nucleotide sequence ID" value="NZ_VNIP01000004.1"/>
</dbReference>
<accession>A0A5B0W9I5</accession>
<dbReference type="OrthoDB" id="8020822at2"/>